<dbReference type="EMBL" id="BAAALF010000010">
    <property type="protein sequence ID" value="GAA1222464.1"/>
    <property type="molecule type" value="Genomic_DNA"/>
</dbReference>
<evidence type="ECO:0000313" key="1">
    <source>
        <dbReference type="EMBL" id="GAA1222464.1"/>
    </source>
</evidence>
<evidence type="ECO:0000313" key="2">
    <source>
        <dbReference type="Proteomes" id="UP001500037"/>
    </source>
</evidence>
<accession>A0ABP4GEB8</accession>
<protein>
    <submittedName>
        <fullName evidence="1">Uncharacterized protein</fullName>
    </submittedName>
</protein>
<keyword evidence="2" id="KW-1185">Reference proteome</keyword>
<name>A0ABP4GEB8_9ACTN</name>
<sequence>MRRARSALTGDLHAVPELQLGPLRRVVTGQVEALAVGAELEAVVRPGLVGAAVAVPQLDRGPVGGAVPVDVQAGVVAGTGLRAQAVDLLLGGPGGEVQGAVGVAAGE</sequence>
<dbReference type="Proteomes" id="UP001500037">
    <property type="component" value="Unassembled WGS sequence"/>
</dbReference>
<proteinExistence type="predicted"/>
<organism evidence="1 2">
    <name type="scientific">Kitasatospora nipponensis</name>
    <dbReference type="NCBI Taxonomy" id="258049"/>
    <lineage>
        <taxon>Bacteria</taxon>
        <taxon>Bacillati</taxon>
        <taxon>Actinomycetota</taxon>
        <taxon>Actinomycetes</taxon>
        <taxon>Kitasatosporales</taxon>
        <taxon>Streptomycetaceae</taxon>
        <taxon>Kitasatospora</taxon>
    </lineage>
</organism>
<reference evidence="2" key="1">
    <citation type="journal article" date="2019" name="Int. J. Syst. Evol. Microbiol.">
        <title>The Global Catalogue of Microorganisms (GCM) 10K type strain sequencing project: providing services to taxonomists for standard genome sequencing and annotation.</title>
        <authorList>
            <consortium name="The Broad Institute Genomics Platform"/>
            <consortium name="The Broad Institute Genome Sequencing Center for Infectious Disease"/>
            <person name="Wu L."/>
            <person name="Ma J."/>
        </authorList>
    </citation>
    <scope>NUCLEOTIDE SEQUENCE [LARGE SCALE GENOMIC DNA]</scope>
    <source>
        <strain evidence="2">JCM 13004</strain>
    </source>
</reference>
<comment type="caution">
    <text evidence="1">The sequence shown here is derived from an EMBL/GenBank/DDBJ whole genome shotgun (WGS) entry which is preliminary data.</text>
</comment>
<gene>
    <name evidence="1" type="ORF">GCM10009665_10870</name>
</gene>